<feature type="transmembrane region" description="Helical" evidence="6">
    <location>
        <begin position="633"/>
        <end position="655"/>
    </location>
</feature>
<feature type="transmembrane region" description="Helical" evidence="6">
    <location>
        <begin position="765"/>
        <end position="781"/>
    </location>
</feature>
<evidence type="ECO:0000256" key="1">
    <source>
        <dbReference type="ARBA" id="ARBA00004651"/>
    </source>
</evidence>
<feature type="transmembrane region" description="Helical" evidence="6">
    <location>
        <begin position="63"/>
        <end position="87"/>
    </location>
</feature>
<keyword evidence="2" id="KW-1003">Cell membrane</keyword>
<gene>
    <name evidence="7" type="ORF">FNH06_15270</name>
</gene>
<evidence type="ECO:0000256" key="3">
    <source>
        <dbReference type="ARBA" id="ARBA00022692"/>
    </source>
</evidence>
<organism evidence="7 8">
    <name type="scientific">Amycolatopsis acidiphila</name>
    <dbReference type="NCBI Taxonomy" id="715473"/>
    <lineage>
        <taxon>Bacteria</taxon>
        <taxon>Bacillati</taxon>
        <taxon>Actinomycetota</taxon>
        <taxon>Actinomycetes</taxon>
        <taxon>Pseudonocardiales</taxon>
        <taxon>Pseudonocardiaceae</taxon>
        <taxon>Amycolatopsis</taxon>
    </lineage>
</organism>
<sequence>MTETSRTRQATGLPLGRHPRDLVVLVTAAGVVVLCALAATRSANPVEVAIYGQFQRIPAQSFVVWRVLDWAGGWAGVAAVAAVALYVKRVRLGLQCAGAGLLAWGLSLAVHAWTGSSAVPAALLAAPGVRLPGPGGFPFPPSHAAVAAAVVAVAAPYLKGRYRAPSWVAVVLVAAAGVYLGHSLPLAALAGVFLGWGVGALIHLVFGAPGRQTSSAAVYDALAGAGLAPVSVVAVRGHALGPLEFLAVTSAGDRLRVEAVRRLHRRAGPWYRLRRLLASLEVADEPQLSSTYHEAEHEALVTLLAQQGGVPTPPIVLACQAPDGSALLVRREITGSRLTGLAPGGIDDALLKDIWGLVGKLGDARIAHHDLRAKNVLVDTAGRPWLLNLTFGKAGAADDRIAQDLAEALVSIASVVGVERSVRTATQALPADLLESALPYLQPLAIPRRIRLQLGNVRYVLTDLRETLAERIDRPIPTFRSPLRPGGVIGLVLFGAAVYTLLPQLTQVRAVGEALGRADWGWLAATVLTGLAAIVLAAVSIMGASLDPLPFWRTTLVQLAAAFTGRTTPGGVGFFGINIAFMERLGIRRAHAVGVAALNIAATGVLGGIWSVAGAFGLGSSGLLRGISVPHGWPVVGAVAALVVVAGAVLGSPFGRRKFVRPAVRVGRELGTTLRQPRRAAQLFGGAAGYLAVSGAGLATSLAAFGHPVPVAAVLTVFVIGHTFGHIIPTPGGIGAVESLTVAGLTALGTPPTTAVLAVLVSRVLTYWLPILPGIAAFRYLQHRNVI</sequence>
<dbReference type="Pfam" id="PF03706">
    <property type="entry name" value="LPG_synthase_TM"/>
    <property type="match status" value="1"/>
</dbReference>
<keyword evidence="5 6" id="KW-0472">Membrane</keyword>
<dbReference type="PANTHER" id="PTHR39087:SF2">
    <property type="entry name" value="UPF0104 MEMBRANE PROTEIN MJ1595"/>
    <property type="match status" value="1"/>
</dbReference>
<feature type="transmembrane region" description="Helical" evidence="6">
    <location>
        <begin position="522"/>
        <end position="544"/>
    </location>
</feature>
<name>A0A558ACB9_9PSEU</name>
<dbReference type="GO" id="GO:0005886">
    <property type="term" value="C:plasma membrane"/>
    <property type="evidence" value="ECO:0007669"/>
    <property type="project" value="UniProtKB-SubCell"/>
</dbReference>
<evidence type="ECO:0000313" key="8">
    <source>
        <dbReference type="Proteomes" id="UP000318578"/>
    </source>
</evidence>
<dbReference type="Proteomes" id="UP000318578">
    <property type="component" value="Unassembled WGS sequence"/>
</dbReference>
<dbReference type="InterPro" id="IPR011009">
    <property type="entry name" value="Kinase-like_dom_sf"/>
</dbReference>
<feature type="transmembrane region" description="Helical" evidence="6">
    <location>
        <begin position="683"/>
        <end position="705"/>
    </location>
</feature>
<dbReference type="PANTHER" id="PTHR39087">
    <property type="entry name" value="UPF0104 MEMBRANE PROTEIN MJ1595"/>
    <property type="match status" value="1"/>
</dbReference>
<keyword evidence="8" id="KW-1185">Reference proteome</keyword>
<dbReference type="AlphaFoldDB" id="A0A558ACB9"/>
<evidence type="ECO:0000256" key="5">
    <source>
        <dbReference type="ARBA" id="ARBA00023136"/>
    </source>
</evidence>
<dbReference type="EMBL" id="VJZA01000022">
    <property type="protein sequence ID" value="TVT21914.1"/>
    <property type="molecule type" value="Genomic_DNA"/>
</dbReference>
<dbReference type="InterPro" id="IPR022791">
    <property type="entry name" value="L-PG_synthase/AglD"/>
</dbReference>
<reference evidence="7 8" key="1">
    <citation type="submission" date="2019-07" db="EMBL/GenBank/DDBJ databases">
        <title>New species of Amycolatopsis and Streptomyces.</title>
        <authorList>
            <person name="Duangmal K."/>
            <person name="Teo W.F.A."/>
            <person name="Lipun K."/>
        </authorList>
    </citation>
    <scope>NUCLEOTIDE SEQUENCE [LARGE SCALE GENOMIC DNA]</scope>
    <source>
        <strain evidence="7 8">JCM 30562</strain>
    </source>
</reference>
<proteinExistence type="predicted"/>
<dbReference type="OrthoDB" id="5242664at2"/>
<protein>
    <recommendedName>
        <fullName evidence="9">Flippase-like domain-containing protein</fullName>
    </recommendedName>
</protein>
<feature type="transmembrane region" description="Helical" evidence="6">
    <location>
        <begin position="137"/>
        <end position="157"/>
    </location>
</feature>
<evidence type="ECO:0000256" key="4">
    <source>
        <dbReference type="ARBA" id="ARBA00022989"/>
    </source>
</evidence>
<accession>A0A558ACB9</accession>
<evidence type="ECO:0008006" key="9">
    <source>
        <dbReference type="Google" id="ProtNLM"/>
    </source>
</evidence>
<evidence type="ECO:0000256" key="2">
    <source>
        <dbReference type="ARBA" id="ARBA00022475"/>
    </source>
</evidence>
<keyword evidence="3 6" id="KW-0812">Transmembrane</keyword>
<evidence type="ECO:0000313" key="7">
    <source>
        <dbReference type="EMBL" id="TVT21914.1"/>
    </source>
</evidence>
<feature type="transmembrane region" description="Helical" evidence="6">
    <location>
        <begin position="164"/>
        <end position="180"/>
    </location>
</feature>
<feature type="transmembrane region" description="Helical" evidence="6">
    <location>
        <begin position="99"/>
        <end position="125"/>
    </location>
</feature>
<keyword evidence="4 6" id="KW-1133">Transmembrane helix</keyword>
<feature type="transmembrane region" description="Helical" evidence="6">
    <location>
        <begin position="592"/>
        <end position="613"/>
    </location>
</feature>
<feature type="transmembrane region" description="Helical" evidence="6">
    <location>
        <begin position="483"/>
        <end position="502"/>
    </location>
</feature>
<dbReference type="SUPFAM" id="SSF56112">
    <property type="entry name" value="Protein kinase-like (PK-like)"/>
    <property type="match status" value="1"/>
</dbReference>
<comment type="subcellular location">
    <subcellularLocation>
        <location evidence="1">Cell membrane</location>
        <topology evidence="1">Multi-pass membrane protein</topology>
    </subcellularLocation>
</comment>
<feature type="transmembrane region" description="Helical" evidence="6">
    <location>
        <begin position="21"/>
        <end position="43"/>
    </location>
</feature>
<dbReference type="RefSeq" id="WP_144638854.1">
    <property type="nucleotide sequence ID" value="NZ_BNAX01000015.1"/>
</dbReference>
<feature type="transmembrane region" description="Helical" evidence="6">
    <location>
        <begin position="186"/>
        <end position="206"/>
    </location>
</feature>
<comment type="caution">
    <text evidence="7">The sequence shown here is derived from an EMBL/GenBank/DDBJ whole genome shotgun (WGS) entry which is preliminary data.</text>
</comment>
<evidence type="ECO:0000256" key="6">
    <source>
        <dbReference type="SAM" id="Phobius"/>
    </source>
</evidence>